<evidence type="ECO:0000256" key="4">
    <source>
        <dbReference type="PIRSR" id="PIRSR606710-1"/>
    </source>
</evidence>
<feature type="active site" description="Proton acceptor" evidence="4">
    <location>
        <position position="66"/>
    </location>
</feature>
<sequence length="564" mass="63675">MQKQIRNTLLSTGLLIICAFSAQIVSSQNKAVFSYFEYTGKDIVFSEPIDPAREYRNPILSGFYPDPSICRKGDDYYLVNSTFSYYPGVPIFHSKDLVNWVQLGFVLNRPSQLKLDGIRLSGGIYAPAIEYNKHNDTFYMITTCVDGIGNFLVKTKNPQSGVWSDPILLPKVWGIDPSLFFDDDGKGYIVHNDAPEGKPEWDGHRAIWIHNFDPETDQTFGERQVLLDGGVDRSTKPVWIEGPHIYKINGKYYLMAAEGGTGTYHSEVVLKSDSVKGPYVPYEGNPILTQRDLPADRQFPVTSVGHADLIDAPDGQWYAVFLGCRPYQGDYYNTGRETFLLPVTWKDDFPVILDAGKSVPYIVEKEGLQPAGNTLTGNFTWRDNFDTASLDYKWAMIRTPYDQWWNLNDGNLELHAIDKSIYDKTNPAFLGYRQQNLIFEAQTEIVFVPRTEKELAGIVCFQNEKHNIVFGKIREQGVDKLIVDHNQGNRTRVGEYILKEPGKAILMKVTGENDRYSFYASFDKGNNWTKIASDIDAKTLSTHVAGGFTGVMIGLYATSVYSSK</sequence>
<dbReference type="InterPro" id="IPR013320">
    <property type="entry name" value="ConA-like_dom_sf"/>
</dbReference>
<evidence type="ECO:0000256" key="1">
    <source>
        <dbReference type="ARBA" id="ARBA00009865"/>
    </source>
</evidence>
<evidence type="ECO:0000313" key="9">
    <source>
        <dbReference type="EMBL" id="SHE33080.1"/>
    </source>
</evidence>
<dbReference type="GO" id="GO:0005975">
    <property type="term" value="P:carbohydrate metabolic process"/>
    <property type="evidence" value="ECO:0007669"/>
    <property type="project" value="InterPro"/>
</dbReference>
<keyword evidence="7" id="KW-0732">Signal</keyword>
<accession>A0A1M4SLI9</accession>
<feature type="chain" id="PRO_5009907354" evidence="7">
    <location>
        <begin position="23"/>
        <end position="564"/>
    </location>
</feature>
<keyword evidence="10" id="KW-1185">Reference proteome</keyword>
<dbReference type="PANTHER" id="PTHR42812">
    <property type="entry name" value="BETA-XYLOSIDASE"/>
    <property type="match status" value="1"/>
</dbReference>
<dbReference type="InterPro" id="IPR023296">
    <property type="entry name" value="Glyco_hydro_beta-prop_sf"/>
</dbReference>
<reference evidence="10" key="1">
    <citation type="submission" date="2016-11" db="EMBL/GenBank/DDBJ databases">
        <authorList>
            <person name="Varghese N."/>
            <person name="Submissions S."/>
        </authorList>
    </citation>
    <scope>NUCLEOTIDE SEQUENCE [LARGE SCALE GENOMIC DNA]</scope>
    <source>
        <strain evidence="10">DSM 27370</strain>
    </source>
</reference>
<dbReference type="EMBL" id="FQUC01000001">
    <property type="protein sequence ID" value="SHE33080.1"/>
    <property type="molecule type" value="Genomic_DNA"/>
</dbReference>
<dbReference type="Pfam" id="PF04616">
    <property type="entry name" value="Glyco_hydro_43"/>
    <property type="match status" value="1"/>
</dbReference>
<dbReference type="SUPFAM" id="SSF49899">
    <property type="entry name" value="Concanavalin A-like lectins/glucanases"/>
    <property type="match status" value="1"/>
</dbReference>
<protein>
    <submittedName>
        <fullName evidence="9">Alpha-N-arabinofuranosidase</fullName>
    </submittedName>
</protein>
<dbReference type="RefSeq" id="WP_062175216.1">
    <property type="nucleotide sequence ID" value="NZ_BBXL01000001.1"/>
</dbReference>
<dbReference type="CDD" id="cd18617">
    <property type="entry name" value="GH43_XynB-like"/>
    <property type="match status" value="1"/>
</dbReference>
<feature type="domain" description="Beta-xylosidase C-terminal Concanavalin A-like" evidence="8">
    <location>
        <begin position="382"/>
        <end position="560"/>
    </location>
</feature>
<comment type="similarity">
    <text evidence="1 6">Belongs to the glycosyl hydrolase 43 family.</text>
</comment>
<evidence type="ECO:0000256" key="7">
    <source>
        <dbReference type="SAM" id="SignalP"/>
    </source>
</evidence>
<name>A0A1M4SLI9_9BACT</name>
<evidence type="ECO:0000256" key="3">
    <source>
        <dbReference type="ARBA" id="ARBA00023295"/>
    </source>
</evidence>
<feature type="signal peptide" evidence="7">
    <location>
        <begin position="1"/>
        <end position="22"/>
    </location>
</feature>
<evidence type="ECO:0000256" key="5">
    <source>
        <dbReference type="PIRSR" id="PIRSR606710-2"/>
    </source>
</evidence>
<proteinExistence type="inferred from homology"/>
<dbReference type="Pfam" id="PF17851">
    <property type="entry name" value="GH43_C2"/>
    <property type="match status" value="1"/>
</dbReference>
<dbReference type="Proteomes" id="UP000184480">
    <property type="component" value="Unassembled WGS sequence"/>
</dbReference>
<organism evidence="9 10">
    <name type="scientific">Dysgonomonas macrotermitis</name>
    <dbReference type="NCBI Taxonomy" id="1346286"/>
    <lineage>
        <taxon>Bacteria</taxon>
        <taxon>Pseudomonadati</taxon>
        <taxon>Bacteroidota</taxon>
        <taxon>Bacteroidia</taxon>
        <taxon>Bacteroidales</taxon>
        <taxon>Dysgonomonadaceae</taxon>
        <taxon>Dysgonomonas</taxon>
    </lineage>
</organism>
<evidence type="ECO:0000259" key="8">
    <source>
        <dbReference type="Pfam" id="PF17851"/>
    </source>
</evidence>
<dbReference type="InterPro" id="IPR051795">
    <property type="entry name" value="Glycosyl_Hydrlase_43"/>
</dbReference>
<dbReference type="InterPro" id="IPR041542">
    <property type="entry name" value="GH43_C2"/>
</dbReference>
<dbReference type="SUPFAM" id="SSF75005">
    <property type="entry name" value="Arabinanase/levansucrase/invertase"/>
    <property type="match status" value="1"/>
</dbReference>
<dbReference type="GO" id="GO:0004553">
    <property type="term" value="F:hydrolase activity, hydrolyzing O-glycosyl compounds"/>
    <property type="evidence" value="ECO:0007669"/>
    <property type="project" value="InterPro"/>
</dbReference>
<dbReference type="STRING" id="1346286.SAMN05444362_10195"/>
<dbReference type="Gene3D" id="2.60.120.200">
    <property type="match status" value="1"/>
</dbReference>
<feature type="site" description="Important for catalytic activity, responsible for pKa modulation of the active site Glu and correct orientation of both the proton donor and substrate" evidence="5">
    <location>
        <position position="176"/>
    </location>
</feature>
<dbReference type="InterPro" id="IPR006710">
    <property type="entry name" value="Glyco_hydro_43"/>
</dbReference>
<gene>
    <name evidence="9" type="ORF">SAMN05444362_10195</name>
</gene>
<dbReference type="Gene3D" id="2.115.10.20">
    <property type="entry name" value="Glycosyl hydrolase domain, family 43"/>
    <property type="match status" value="1"/>
</dbReference>
<dbReference type="PANTHER" id="PTHR42812:SF12">
    <property type="entry name" value="BETA-XYLOSIDASE-RELATED"/>
    <property type="match status" value="1"/>
</dbReference>
<keyword evidence="2 6" id="KW-0378">Hydrolase</keyword>
<evidence type="ECO:0000313" key="10">
    <source>
        <dbReference type="Proteomes" id="UP000184480"/>
    </source>
</evidence>
<evidence type="ECO:0000256" key="6">
    <source>
        <dbReference type="RuleBase" id="RU361187"/>
    </source>
</evidence>
<keyword evidence="3 6" id="KW-0326">Glycosidase</keyword>
<evidence type="ECO:0000256" key="2">
    <source>
        <dbReference type="ARBA" id="ARBA00022801"/>
    </source>
</evidence>
<dbReference type="AlphaFoldDB" id="A0A1M4SLI9"/>
<dbReference type="OrthoDB" id="9801455at2"/>
<feature type="active site" description="Proton donor" evidence="4">
    <location>
        <position position="241"/>
    </location>
</feature>